<dbReference type="Proteomes" id="UP001222325">
    <property type="component" value="Unassembled WGS sequence"/>
</dbReference>
<keyword evidence="3" id="KW-1185">Reference proteome</keyword>
<reference evidence="2" key="1">
    <citation type="submission" date="2023-03" db="EMBL/GenBank/DDBJ databases">
        <title>Massive genome expansion in bonnet fungi (Mycena s.s.) driven by repeated elements and novel gene families across ecological guilds.</title>
        <authorList>
            <consortium name="Lawrence Berkeley National Laboratory"/>
            <person name="Harder C.B."/>
            <person name="Miyauchi S."/>
            <person name="Viragh M."/>
            <person name="Kuo A."/>
            <person name="Thoen E."/>
            <person name="Andreopoulos B."/>
            <person name="Lu D."/>
            <person name="Skrede I."/>
            <person name="Drula E."/>
            <person name="Henrissat B."/>
            <person name="Morin E."/>
            <person name="Kohler A."/>
            <person name="Barry K."/>
            <person name="LaButti K."/>
            <person name="Morin E."/>
            <person name="Salamov A."/>
            <person name="Lipzen A."/>
            <person name="Mereny Z."/>
            <person name="Hegedus B."/>
            <person name="Baldrian P."/>
            <person name="Stursova M."/>
            <person name="Weitz H."/>
            <person name="Taylor A."/>
            <person name="Grigoriev I.V."/>
            <person name="Nagy L.G."/>
            <person name="Martin F."/>
            <person name="Kauserud H."/>
        </authorList>
    </citation>
    <scope>NUCLEOTIDE SEQUENCE</scope>
    <source>
        <strain evidence="2">CBHHK173m</strain>
    </source>
</reference>
<sequence length="202" mass="21515">MSPSSPPRHSESSIPPPPILTSICEPPAPPAQRSARSSRAASTRCVRSPAPPTPVRSLPTVRSSRYTVYLLTPLVPAQLRVVTWRKSVSAPDNADACFARIADDGTPRGGARKRCAPPRPPPPPSSPRCPSRTVYLSLHLTASRTHAHPPAAARAAPPATPRPGVRAPLRVVTWPLEARQRANADARIPAPALASRIPRARA</sequence>
<accession>A0AAD6TRH8</accession>
<feature type="region of interest" description="Disordered" evidence="1">
    <location>
        <begin position="145"/>
        <end position="166"/>
    </location>
</feature>
<dbReference type="AlphaFoldDB" id="A0AAD6TRH8"/>
<feature type="compositionally biased region" description="Low complexity" evidence="1">
    <location>
        <begin position="31"/>
        <end position="48"/>
    </location>
</feature>
<organism evidence="2 3">
    <name type="scientific">Mycena belliarum</name>
    <dbReference type="NCBI Taxonomy" id="1033014"/>
    <lineage>
        <taxon>Eukaryota</taxon>
        <taxon>Fungi</taxon>
        <taxon>Dikarya</taxon>
        <taxon>Basidiomycota</taxon>
        <taxon>Agaricomycotina</taxon>
        <taxon>Agaricomycetes</taxon>
        <taxon>Agaricomycetidae</taxon>
        <taxon>Agaricales</taxon>
        <taxon>Marasmiineae</taxon>
        <taxon>Mycenaceae</taxon>
        <taxon>Mycena</taxon>
    </lineage>
</organism>
<feature type="compositionally biased region" description="Pro residues" evidence="1">
    <location>
        <begin position="117"/>
        <end position="127"/>
    </location>
</feature>
<comment type="caution">
    <text evidence="2">The sequence shown here is derived from an EMBL/GenBank/DDBJ whole genome shotgun (WGS) entry which is preliminary data.</text>
</comment>
<protein>
    <submittedName>
        <fullName evidence="2">Uncharacterized protein</fullName>
    </submittedName>
</protein>
<evidence type="ECO:0000256" key="1">
    <source>
        <dbReference type="SAM" id="MobiDB-lite"/>
    </source>
</evidence>
<feature type="region of interest" description="Disordered" evidence="1">
    <location>
        <begin position="1"/>
        <end position="58"/>
    </location>
</feature>
<gene>
    <name evidence="2" type="ORF">B0H15DRAFT_957142</name>
</gene>
<dbReference type="EMBL" id="JARJCN010000113">
    <property type="protein sequence ID" value="KAJ7073454.1"/>
    <property type="molecule type" value="Genomic_DNA"/>
</dbReference>
<evidence type="ECO:0000313" key="3">
    <source>
        <dbReference type="Proteomes" id="UP001222325"/>
    </source>
</evidence>
<name>A0AAD6TRH8_9AGAR</name>
<evidence type="ECO:0000313" key="2">
    <source>
        <dbReference type="EMBL" id="KAJ7073454.1"/>
    </source>
</evidence>
<proteinExistence type="predicted"/>
<feature type="region of interest" description="Disordered" evidence="1">
    <location>
        <begin position="103"/>
        <end position="131"/>
    </location>
</feature>